<evidence type="ECO:0000313" key="5">
    <source>
        <dbReference type="Proteomes" id="UP001645039"/>
    </source>
</evidence>
<dbReference type="SUPFAM" id="SSF48452">
    <property type="entry name" value="TPR-like"/>
    <property type="match status" value="1"/>
</dbReference>
<organism evidence="4 5">
    <name type="scientific">Halomonas casei</name>
    <dbReference type="NCBI Taxonomy" id="2742613"/>
    <lineage>
        <taxon>Bacteria</taxon>
        <taxon>Pseudomonadati</taxon>
        <taxon>Pseudomonadota</taxon>
        <taxon>Gammaproteobacteria</taxon>
        <taxon>Oceanospirillales</taxon>
        <taxon>Halomonadaceae</taxon>
        <taxon>Halomonas</taxon>
    </lineage>
</organism>
<reference evidence="4 5" key="1">
    <citation type="submission" date="2020-07" db="EMBL/GenBank/DDBJ databases">
        <title>Halophilic bacteria isolated from french cheeses.</title>
        <authorList>
            <person name="Kothe C.I."/>
            <person name="Farah-Kraiem B."/>
            <person name="Renault P."/>
            <person name="Dridi B."/>
        </authorList>
    </citation>
    <scope>NUCLEOTIDE SEQUENCE [LARGE SCALE GENOMIC DNA]</scope>
    <source>
        <strain evidence="4 5">FME1</strain>
    </source>
</reference>
<proteinExistence type="predicted"/>
<dbReference type="Pfam" id="PF13432">
    <property type="entry name" value="TPR_16"/>
    <property type="match status" value="1"/>
</dbReference>
<keyword evidence="3" id="KW-0732">Signal</keyword>
<evidence type="ECO:0000256" key="1">
    <source>
        <dbReference type="ARBA" id="ARBA00022737"/>
    </source>
</evidence>
<feature type="chain" id="PRO_5047406359" evidence="3">
    <location>
        <begin position="29"/>
        <end position="258"/>
    </location>
</feature>
<feature type="signal peptide" evidence="3">
    <location>
        <begin position="1"/>
        <end position="28"/>
    </location>
</feature>
<dbReference type="Gene3D" id="1.25.40.10">
    <property type="entry name" value="Tetratricopeptide repeat domain"/>
    <property type="match status" value="2"/>
</dbReference>
<keyword evidence="5" id="KW-1185">Reference proteome</keyword>
<dbReference type="PROSITE" id="PS51257">
    <property type="entry name" value="PROKAR_LIPOPROTEIN"/>
    <property type="match status" value="1"/>
</dbReference>
<dbReference type="Proteomes" id="UP001645039">
    <property type="component" value="Unassembled WGS sequence"/>
</dbReference>
<dbReference type="PANTHER" id="PTHR45586">
    <property type="entry name" value="TPR REPEAT-CONTAINING PROTEIN PA4667"/>
    <property type="match status" value="1"/>
</dbReference>
<evidence type="ECO:0000256" key="2">
    <source>
        <dbReference type="ARBA" id="ARBA00022803"/>
    </source>
</evidence>
<dbReference type="InterPro" id="IPR011990">
    <property type="entry name" value="TPR-like_helical_dom_sf"/>
</dbReference>
<keyword evidence="1" id="KW-0677">Repeat</keyword>
<name>A0ABR9EX29_9GAMM</name>
<dbReference type="EMBL" id="RRZD01000001">
    <property type="protein sequence ID" value="MBE0398776.1"/>
    <property type="molecule type" value="Genomic_DNA"/>
</dbReference>
<dbReference type="InterPro" id="IPR051012">
    <property type="entry name" value="CellSynth/LPSAsmb/PSIAsmb"/>
</dbReference>
<accession>A0ABR9EX29</accession>
<gene>
    <name evidence="4" type="ORF">EI168_01455</name>
</gene>
<dbReference type="RefSeq" id="WP_192535775.1">
    <property type="nucleotide sequence ID" value="NZ_RRZD01000001.1"/>
</dbReference>
<protein>
    <submittedName>
        <fullName evidence="4">Tetratricopeptide repeat protein</fullName>
    </submittedName>
</protein>
<sequence length="258" mass="27499">MSMRYCIRLPILLSCSLLVACATTTEQAEETRLLSLADDIAAQGDYATATTLYERAAELSNEDVNINVRLGDARLASGDLQGALHSYRAALEKNIDTPTALLGLGSTQLRLDKVESALRNLRQAAPALDTPTAWSRLGAAQALLGKDTAVSSFSRAADLSPDVLDSQTNLALAQSLAGQHDAAVAQIRNVASSPLAEDRHFHSLILILILAGDTQQAETIEIPDMPASQRQSLIEQAQQIRALPDTGERARAIGLAGY</sequence>
<comment type="caution">
    <text evidence="4">The sequence shown here is derived from an EMBL/GenBank/DDBJ whole genome shotgun (WGS) entry which is preliminary data.</text>
</comment>
<evidence type="ECO:0000256" key="3">
    <source>
        <dbReference type="SAM" id="SignalP"/>
    </source>
</evidence>
<evidence type="ECO:0000313" key="4">
    <source>
        <dbReference type="EMBL" id="MBE0398776.1"/>
    </source>
</evidence>
<keyword evidence="2" id="KW-0802">TPR repeat</keyword>
<dbReference type="PANTHER" id="PTHR45586:SF1">
    <property type="entry name" value="LIPOPOLYSACCHARIDE ASSEMBLY PROTEIN B"/>
    <property type="match status" value="1"/>
</dbReference>